<evidence type="ECO:0000313" key="1">
    <source>
        <dbReference type="EMBL" id="KAK2165236.1"/>
    </source>
</evidence>
<proteinExistence type="predicted"/>
<sequence length="58" mass="6320">MTNACDAWLGLLSEPALYPFCQQAISRCHQVRAPDSLHVAPKVQRGEADNGATVICEH</sequence>
<protein>
    <submittedName>
        <fullName evidence="1">Uncharacterized protein</fullName>
    </submittedName>
</protein>
<keyword evidence="2" id="KW-1185">Reference proteome</keyword>
<evidence type="ECO:0000313" key="2">
    <source>
        <dbReference type="Proteomes" id="UP001208570"/>
    </source>
</evidence>
<name>A0AAD9NEF4_9ANNE</name>
<comment type="caution">
    <text evidence="1">The sequence shown here is derived from an EMBL/GenBank/DDBJ whole genome shotgun (WGS) entry which is preliminary data.</text>
</comment>
<gene>
    <name evidence="1" type="ORF">LSH36_53g07082</name>
</gene>
<dbReference type="Proteomes" id="UP001208570">
    <property type="component" value="Unassembled WGS sequence"/>
</dbReference>
<organism evidence="1 2">
    <name type="scientific">Paralvinella palmiformis</name>
    <dbReference type="NCBI Taxonomy" id="53620"/>
    <lineage>
        <taxon>Eukaryota</taxon>
        <taxon>Metazoa</taxon>
        <taxon>Spiralia</taxon>
        <taxon>Lophotrochozoa</taxon>
        <taxon>Annelida</taxon>
        <taxon>Polychaeta</taxon>
        <taxon>Sedentaria</taxon>
        <taxon>Canalipalpata</taxon>
        <taxon>Terebellida</taxon>
        <taxon>Terebelliformia</taxon>
        <taxon>Alvinellidae</taxon>
        <taxon>Paralvinella</taxon>
    </lineage>
</organism>
<reference evidence="1" key="1">
    <citation type="journal article" date="2023" name="Mol. Biol. Evol.">
        <title>Third-Generation Sequencing Reveals the Adaptive Role of the Epigenome in Three Deep-Sea Polychaetes.</title>
        <authorList>
            <person name="Perez M."/>
            <person name="Aroh O."/>
            <person name="Sun Y."/>
            <person name="Lan Y."/>
            <person name="Juniper S.K."/>
            <person name="Young C.R."/>
            <person name="Angers B."/>
            <person name="Qian P.Y."/>
        </authorList>
    </citation>
    <scope>NUCLEOTIDE SEQUENCE</scope>
    <source>
        <strain evidence="1">P08H-3</strain>
    </source>
</reference>
<dbReference type="EMBL" id="JAODUP010000053">
    <property type="protein sequence ID" value="KAK2165236.1"/>
    <property type="molecule type" value="Genomic_DNA"/>
</dbReference>
<dbReference type="AlphaFoldDB" id="A0AAD9NEF4"/>
<accession>A0AAD9NEF4</accession>